<evidence type="ECO:0000259" key="15">
    <source>
        <dbReference type="Pfam" id="PF02773"/>
    </source>
</evidence>
<dbReference type="CDD" id="cd18079">
    <property type="entry name" value="S-AdoMet_synt"/>
    <property type="match status" value="1"/>
</dbReference>
<dbReference type="PANTHER" id="PTHR11964">
    <property type="entry name" value="S-ADENOSYLMETHIONINE SYNTHETASE"/>
    <property type="match status" value="1"/>
</dbReference>
<accession>A0A0M1VUA1</accession>
<dbReference type="HAMAP" id="MF_00086">
    <property type="entry name" value="S_AdoMet_synth1"/>
    <property type="match status" value="1"/>
</dbReference>
<dbReference type="SUPFAM" id="SSF55973">
    <property type="entry name" value="S-adenosylmethionine synthetase"/>
    <property type="match status" value="3"/>
</dbReference>
<feature type="binding site" evidence="10">
    <location>
        <position position="44"/>
    </location>
    <ligand>
        <name>K(+)</name>
        <dbReference type="ChEBI" id="CHEBI:29103"/>
    </ligand>
</feature>
<feature type="binding site" description="in other chain" evidence="10">
    <location>
        <begin position="241"/>
        <end position="242"/>
    </location>
    <ligand>
        <name>ATP</name>
        <dbReference type="ChEBI" id="CHEBI:30616"/>
        <note>ligand shared between two neighboring subunits</note>
    </ligand>
</feature>
<dbReference type="FunFam" id="3.30.300.10:FF:000003">
    <property type="entry name" value="S-adenosylmethionine synthase"/>
    <property type="match status" value="1"/>
</dbReference>
<dbReference type="InterPro" id="IPR022636">
    <property type="entry name" value="S-AdoMet_synthetase_sfam"/>
</dbReference>
<dbReference type="GeneID" id="79800002"/>
<comment type="caution">
    <text evidence="16">The sequence shown here is derived from an EMBL/GenBank/DDBJ whole genome shotgun (WGS) entry which is preliminary data.</text>
</comment>
<feature type="binding site" evidence="10">
    <location>
        <position position="258"/>
    </location>
    <ligand>
        <name>ATP</name>
        <dbReference type="ChEBI" id="CHEBI:30616"/>
        <note>ligand shared between two neighboring subunits</note>
    </ligand>
</feature>
<evidence type="ECO:0000256" key="11">
    <source>
        <dbReference type="RuleBase" id="RU000542"/>
    </source>
</evidence>
<evidence type="ECO:0000259" key="14">
    <source>
        <dbReference type="Pfam" id="PF02772"/>
    </source>
</evidence>
<dbReference type="InterPro" id="IPR002133">
    <property type="entry name" value="S-AdoMet_synthetase"/>
</dbReference>
<dbReference type="EMBL" id="ACDE02000019">
    <property type="protein sequence ID" value="EEO40231.1"/>
    <property type="molecule type" value="Genomic_DNA"/>
</dbReference>
<feature type="binding site" description="in other chain" evidence="10">
    <location>
        <begin position="158"/>
        <end position="160"/>
    </location>
    <ligand>
        <name>ATP</name>
        <dbReference type="ChEBI" id="CHEBI:30616"/>
        <note>ligand shared between two neighboring subunits</note>
    </ligand>
</feature>
<dbReference type="GO" id="GO:0005524">
    <property type="term" value="F:ATP binding"/>
    <property type="evidence" value="ECO:0007669"/>
    <property type="project" value="UniProtKB-UniRule"/>
</dbReference>
<dbReference type="PIRSF" id="PIRSF000497">
    <property type="entry name" value="MAT"/>
    <property type="match status" value="1"/>
</dbReference>
<feature type="region of interest" description="Flexible loop" evidence="10">
    <location>
        <begin position="98"/>
        <end position="108"/>
    </location>
</feature>
<dbReference type="GO" id="GO:0000287">
    <property type="term" value="F:magnesium ion binding"/>
    <property type="evidence" value="ECO:0007669"/>
    <property type="project" value="UniProtKB-UniRule"/>
</dbReference>
<evidence type="ECO:0000256" key="5">
    <source>
        <dbReference type="ARBA" id="ARBA00022723"/>
    </source>
</evidence>
<evidence type="ECO:0000256" key="8">
    <source>
        <dbReference type="ARBA" id="ARBA00022842"/>
    </source>
</evidence>
<evidence type="ECO:0000256" key="6">
    <source>
        <dbReference type="ARBA" id="ARBA00022741"/>
    </source>
</evidence>
<comment type="cofactor">
    <cofactor evidence="10">
        <name>K(+)</name>
        <dbReference type="ChEBI" id="CHEBI:29103"/>
    </cofactor>
    <text evidence="10">Binds 1 potassium ion per subunit.</text>
</comment>
<feature type="domain" description="S-adenosylmethionine synthetase C-terminal" evidence="15">
    <location>
        <begin position="229"/>
        <end position="370"/>
    </location>
</feature>
<dbReference type="EC" id="2.5.1.6" evidence="10"/>
<proteinExistence type="inferred from homology"/>
<feature type="binding site" evidence="10">
    <location>
        <position position="235"/>
    </location>
    <ligand>
        <name>ATP</name>
        <dbReference type="ChEBI" id="CHEBI:30616"/>
        <note>ligand shared between two neighboring subunits</note>
    </ligand>
</feature>
<comment type="subcellular location">
    <subcellularLocation>
        <location evidence="10 11">Cytoplasm</location>
    </subcellularLocation>
</comment>
<comment type="function">
    <text evidence="10">Catalyzes the formation of S-adenosylmethionine (AdoMet) from methionine and ATP. The overall synthetic reaction is composed of two sequential steps, AdoMet formation and the subsequent tripolyphosphate hydrolysis which occurs prior to release of AdoMet from the enzyme.</text>
</comment>
<dbReference type="UniPathway" id="UPA00315">
    <property type="reaction ID" value="UER00080"/>
</dbReference>
<feature type="domain" description="S-adenosylmethionine synthetase N-terminal" evidence="13">
    <location>
        <begin position="6"/>
        <end position="100"/>
    </location>
</feature>
<dbReference type="AlphaFoldDB" id="A0A0M1VUA1"/>
<dbReference type="InterPro" id="IPR022630">
    <property type="entry name" value="S-AdoMet_synt_C"/>
</dbReference>
<dbReference type="GO" id="GO:0006556">
    <property type="term" value="P:S-adenosylmethionine biosynthetic process"/>
    <property type="evidence" value="ECO:0007669"/>
    <property type="project" value="UniProtKB-UniRule"/>
</dbReference>
<dbReference type="InterPro" id="IPR022628">
    <property type="entry name" value="S-AdoMet_synt_N"/>
</dbReference>
<keyword evidence="5 10" id="KW-0479">Metal-binding</keyword>
<sequence length="383" mass="42106">MKKFTYFTSEFVSPGHPDKVSDQISDAVLDACLKDDPNSRVACEVFCTTGLVVVGGEITTSTYIDVQDIVRRKIDEIGYRPGMGFDSNCGTLSCIHAQSPDIAMGVDTGGAGDQGIMFGGAVRETEELMPLALVLSREILVKLTNMMKNNEIKWARPDQKSQVTLAYDENGKVDHVDSIVVSVQHDEDVTHDEIEKTVIEKVVKPILEKYNLNSDNIKYYINPTGRFVIGGPHGDTGVTGRKIIVDTYGGYFRHGGGAFSGKDPSKVDRSAAYAARWVAKNIVAAELADKCEIQLSYAIGVPYPVSIKVDTFGTSKVDEDKISEAVSKVFDLSPRGIEKALELREGKFKYQDLAAFGHIGRTDIDTPWERLNKIDELKKAIKL</sequence>
<keyword evidence="3 10" id="KW-0554">One-carbon metabolism</keyword>
<comment type="similarity">
    <text evidence="2 10 12">Belongs to the AdoMet synthase family.</text>
</comment>
<dbReference type="NCBIfam" id="TIGR01034">
    <property type="entry name" value="metK"/>
    <property type="match status" value="1"/>
</dbReference>
<dbReference type="eggNOG" id="COG0192">
    <property type="taxonomic scope" value="Bacteria"/>
</dbReference>
<gene>
    <name evidence="10" type="primary">metK</name>
    <name evidence="16" type="ORF">FSCG_00944</name>
</gene>
<comment type="subunit">
    <text evidence="10">Homotetramer; dimer of dimers.</text>
</comment>
<evidence type="ECO:0000256" key="7">
    <source>
        <dbReference type="ARBA" id="ARBA00022840"/>
    </source>
</evidence>
<dbReference type="Pfam" id="PF02772">
    <property type="entry name" value="S-AdoMet_synt_M"/>
    <property type="match status" value="1"/>
</dbReference>
<dbReference type="Proteomes" id="UP000004925">
    <property type="component" value="Unassembled WGS sequence"/>
</dbReference>
<dbReference type="PROSITE" id="PS00376">
    <property type="entry name" value="ADOMET_SYNTHASE_1"/>
    <property type="match status" value="1"/>
</dbReference>
<dbReference type="RefSeq" id="WP_005890543.1">
    <property type="nucleotide sequence ID" value="NZ_KQ235737.1"/>
</dbReference>
<comment type="catalytic activity">
    <reaction evidence="10">
        <text>L-methionine + ATP + H2O = S-adenosyl-L-methionine + phosphate + diphosphate</text>
        <dbReference type="Rhea" id="RHEA:21080"/>
        <dbReference type="ChEBI" id="CHEBI:15377"/>
        <dbReference type="ChEBI" id="CHEBI:30616"/>
        <dbReference type="ChEBI" id="CHEBI:33019"/>
        <dbReference type="ChEBI" id="CHEBI:43474"/>
        <dbReference type="ChEBI" id="CHEBI:57844"/>
        <dbReference type="ChEBI" id="CHEBI:59789"/>
        <dbReference type="EC" id="2.5.1.6"/>
    </reaction>
</comment>
<name>A0A0M1VUA1_FUSVC</name>
<evidence type="ECO:0000256" key="4">
    <source>
        <dbReference type="ARBA" id="ARBA00022679"/>
    </source>
</evidence>
<feature type="binding site" description="in other chain" evidence="10">
    <location>
        <begin position="226"/>
        <end position="227"/>
    </location>
    <ligand>
        <name>ATP</name>
        <dbReference type="ChEBI" id="CHEBI:30616"/>
        <note>ligand shared between two neighboring subunits</note>
    </ligand>
</feature>
<keyword evidence="10" id="KW-0963">Cytoplasm</keyword>
<dbReference type="InterPro" id="IPR022631">
    <property type="entry name" value="ADOMET_SYNTHASE_CS"/>
</dbReference>
<keyword evidence="7 10" id="KW-0067">ATP-binding</keyword>
<keyword evidence="9 10" id="KW-0630">Potassium</keyword>
<evidence type="ECO:0000256" key="2">
    <source>
        <dbReference type="ARBA" id="ARBA00009685"/>
    </source>
</evidence>
<evidence type="ECO:0000313" key="16">
    <source>
        <dbReference type="EMBL" id="EEO40231.1"/>
    </source>
</evidence>
<dbReference type="Pfam" id="PF00438">
    <property type="entry name" value="S-AdoMet_synt_N"/>
    <property type="match status" value="1"/>
</dbReference>
<dbReference type="HOGENOM" id="CLU_041802_1_1_0"/>
<dbReference type="PROSITE" id="PS00377">
    <property type="entry name" value="ADOMET_SYNTHASE_2"/>
    <property type="match status" value="1"/>
</dbReference>
<evidence type="ECO:0000313" key="17">
    <source>
        <dbReference type="Proteomes" id="UP000004925"/>
    </source>
</evidence>
<feature type="domain" description="S-adenosylmethionine synthetase central" evidence="14">
    <location>
        <begin position="110"/>
        <end position="227"/>
    </location>
</feature>
<feature type="binding site" description="in other chain" evidence="10">
    <location>
        <position position="57"/>
    </location>
    <ligand>
        <name>L-methionine</name>
        <dbReference type="ChEBI" id="CHEBI:57844"/>
        <note>ligand shared between two neighboring subunits</note>
    </ligand>
</feature>
<feature type="binding site" description="in other chain" evidence="10">
    <location>
        <position position="98"/>
    </location>
    <ligand>
        <name>L-methionine</name>
        <dbReference type="ChEBI" id="CHEBI:57844"/>
        <note>ligand shared between two neighboring subunits</note>
    </ligand>
</feature>
<comment type="pathway">
    <text evidence="1 10">Amino-acid biosynthesis; S-adenosyl-L-methionine biosynthesis; S-adenosyl-L-methionine from L-methionine: step 1/1.</text>
</comment>
<feature type="binding site" description="in other chain" evidence="10">
    <location>
        <position position="16"/>
    </location>
    <ligand>
        <name>ATP</name>
        <dbReference type="ChEBI" id="CHEBI:30616"/>
        <note>ligand shared between two neighboring subunits</note>
    </ligand>
</feature>
<evidence type="ECO:0000256" key="1">
    <source>
        <dbReference type="ARBA" id="ARBA00005224"/>
    </source>
</evidence>
<keyword evidence="8 10" id="KW-0460">Magnesium</keyword>
<organism evidence="16 17">
    <name type="scientific">Fusobacterium vincentii 4_1_13</name>
    <dbReference type="NCBI Taxonomy" id="469606"/>
    <lineage>
        <taxon>Bacteria</taxon>
        <taxon>Fusobacteriati</taxon>
        <taxon>Fusobacteriota</taxon>
        <taxon>Fusobacteriia</taxon>
        <taxon>Fusobacteriales</taxon>
        <taxon>Fusobacteriaceae</taxon>
        <taxon>Fusobacterium</taxon>
    </lineage>
</organism>
<evidence type="ECO:0000256" key="10">
    <source>
        <dbReference type="HAMAP-Rule" id="MF_00086"/>
    </source>
</evidence>
<feature type="binding site" evidence="10">
    <location>
        <position position="18"/>
    </location>
    <ligand>
        <name>Mg(2+)</name>
        <dbReference type="ChEBI" id="CHEBI:18420"/>
    </ligand>
</feature>
<comment type="cofactor">
    <cofactor evidence="10">
        <name>Mg(2+)</name>
        <dbReference type="ChEBI" id="CHEBI:18420"/>
    </cofactor>
    <text evidence="10">Binds 2 divalent ions per subunit.</text>
</comment>
<evidence type="ECO:0000259" key="13">
    <source>
        <dbReference type="Pfam" id="PF00438"/>
    </source>
</evidence>
<dbReference type="GO" id="GO:0006730">
    <property type="term" value="P:one-carbon metabolic process"/>
    <property type="evidence" value="ECO:0007669"/>
    <property type="project" value="UniProtKB-KW"/>
</dbReference>
<evidence type="ECO:0000256" key="3">
    <source>
        <dbReference type="ARBA" id="ARBA00022563"/>
    </source>
</evidence>
<feature type="binding site" evidence="10">
    <location>
        <position position="262"/>
    </location>
    <ligand>
        <name>ATP</name>
        <dbReference type="ChEBI" id="CHEBI:30616"/>
        <note>ligand shared between two neighboring subunits</note>
    </ligand>
</feature>
<evidence type="ECO:0000256" key="12">
    <source>
        <dbReference type="RuleBase" id="RU004462"/>
    </source>
</evidence>
<dbReference type="Pfam" id="PF02773">
    <property type="entry name" value="S-AdoMet_synt_C"/>
    <property type="match status" value="1"/>
</dbReference>
<keyword evidence="4 10" id="KW-0808">Transferase</keyword>
<protein>
    <recommendedName>
        <fullName evidence="10">S-adenosylmethionine synthase</fullName>
        <shortName evidence="10">AdoMet synthase</shortName>
        <ecNumber evidence="10">2.5.1.6</ecNumber>
    </recommendedName>
    <alternativeName>
        <fullName evidence="10">MAT</fullName>
    </alternativeName>
    <alternativeName>
        <fullName evidence="10">Methionine adenosyltransferase</fullName>
    </alternativeName>
</protein>
<dbReference type="GO" id="GO:0005737">
    <property type="term" value="C:cytoplasm"/>
    <property type="evidence" value="ECO:0007669"/>
    <property type="project" value="UniProtKB-SubCell"/>
</dbReference>
<keyword evidence="6 10" id="KW-0547">Nucleotide-binding</keyword>
<feature type="binding site" evidence="10">
    <location>
        <position position="235"/>
    </location>
    <ligand>
        <name>L-methionine</name>
        <dbReference type="ChEBI" id="CHEBI:57844"/>
        <note>ligand shared between two neighboring subunits</note>
    </ligand>
</feature>
<dbReference type="InterPro" id="IPR022629">
    <property type="entry name" value="S-AdoMet_synt_central"/>
</dbReference>
<dbReference type="Gene3D" id="3.30.300.10">
    <property type="match status" value="3"/>
</dbReference>
<reference evidence="16 17" key="1">
    <citation type="submission" date="2011-10" db="EMBL/GenBank/DDBJ databases">
        <title>The Genome Sequence of Fusobacterium sp. 4_1_13.</title>
        <authorList>
            <consortium name="The Broad Institute Genome Sequencing Platform"/>
            <person name="Earl A."/>
            <person name="Ward D."/>
            <person name="Feldgarden M."/>
            <person name="Gevers D."/>
            <person name="Strauss J."/>
            <person name="Ambrose C."/>
            <person name="Allen-Vercoe E."/>
            <person name="Young S.K."/>
            <person name="Zeng Q."/>
            <person name="Gargeya S."/>
            <person name="Fitzgerald M."/>
            <person name="Haas B."/>
            <person name="Abouelleil A."/>
            <person name="Alvarado L."/>
            <person name="Arachchi H.M."/>
            <person name="Berlin A."/>
            <person name="Brown A."/>
            <person name="Chapman S.B."/>
            <person name="Chen Z."/>
            <person name="Dunbar C."/>
            <person name="Freedman E."/>
            <person name="Gearin G."/>
            <person name="Goldberg J."/>
            <person name="Griggs A."/>
            <person name="Gujja S."/>
            <person name="Heiman D."/>
            <person name="Howarth C."/>
            <person name="Larson L."/>
            <person name="Lui A."/>
            <person name="MacDonald P.J."/>
            <person name="Montmayeur A."/>
            <person name="Murphy C."/>
            <person name="Neiman D."/>
            <person name="Pearson M."/>
            <person name="Priest M."/>
            <person name="Roberts A."/>
            <person name="Saif S."/>
            <person name="Shea T."/>
            <person name="Shenoy N."/>
            <person name="Sisk P."/>
            <person name="Stolte C."/>
            <person name="Sykes S."/>
            <person name="Wortman J."/>
            <person name="Nusbaum C."/>
            <person name="Birren B."/>
        </authorList>
    </citation>
    <scope>NUCLEOTIDE SEQUENCE [LARGE SCALE GENOMIC DNA]</scope>
    <source>
        <strain evidence="16 17">4_1_13</strain>
    </source>
</reference>
<feature type="binding site" description="in other chain" evidence="10">
    <location>
        <position position="266"/>
    </location>
    <ligand>
        <name>L-methionine</name>
        <dbReference type="ChEBI" id="CHEBI:57844"/>
        <note>ligand shared between two neighboring subunits</note>
    </ligand>
</feature>
<dbReference type="GO" id="GO:0004478">
    <property type="term" value="F:methionine adenosyltransferase activity"/>
    <property type="evidence" value="ECO:0007669"/>
    <property type="project" value="UniProtKB-UniRule"/>
</dbReference>
<evidence type="ECO:0000256" key="9">
    <source>
        <dbReference type="ARBA" id="ARBA00022958"/>
    </source>
</evidence>